<evidence type="ECO:0000313" key="1">
    <source>
        <dbReference type="EMBL" id="KAG8514654.1"/>
    </source>
</evidence>
<feature type="non-terminal residue" evidence="1">
    <location>
        <position position="1"/>
    </location>
</feature>
<dbReference type="EMBL" id="JAGFMF010011737">
    <property type="protein sequence ID" value="KAG8514654.1"/>
    <property type="molecule type" value="Genomic_DNA"/>
</dbReference>
<dbReference type="OrthoDB" id="506431at2759"/>
<accession>A0A8J6AN31</accession>
<reference evidence="1" key="1">
    <citation type="journal article" date="2021" name="Evol. Appl.">
        <title>The genome of the Pyrenean desman and the effects of bottlenecks and inbreeding on the genomic landscape of an endangered species.</title>
        <authorList>
            <person name="Escoda L."/>
            <person name="Castresana J."/>
        </authorList>
    </citation>
    <scope>NUCLEOTIDE SEQUENCE</scope>
    <source>
        <strain evidence="1">IBE-C5619</strain>
    </source>
</reference>
<proteinExistence type="predicted"/>
<comment type="caution">
    <text evidence="1">The sequence shown here is derived from an EMBL/GenBank/DDBJ whole genome shotgun (WGS) entry which is preliminary data.</text>
</comment>
<dbReference type="AlphaFoldDB" id="A0A8J6AN31"/>
<name>A0A8J6AN31_GALPY</name>
<evidence type="ECO:0008006" key="3">
    <source>
        <dbReference type="Google" id="ProtNLM"/>
    </source>
</evidence>
<sequence>EAKLRRLFIFFLYSTLKEEQISQAWLFTRRGFTVMDSVIRAGEIVVTAELSIIYKEPTPLYSVVVTNSQLTKLKRGNCLFPIMFRVLMK</sequence>
<evidence type="ECO:0000313" key="2">
    <source>
        <dbReference type="Proteomes" id="UP000700334"/>
    </source>
</evidence>
<keyword evidence="2" id="KW-1185">Reference proteome</keyword>
<organism evidence="1 2">
    <name type="scientific">Galemys pyrenaicus</name>
    <name type="common">Iberian desman</name>
    <name type="synonym">Pyrenean desman</name>
    <dbReference type="NCBI Taxonomy" id="202257"/>
    <lineage>
        <taxon>Eukaryota</taxon>
        <taxon>Metazoa</taxon>
        <taxon>Chordata</taxon>
        <taxon>Craniata</taxon>
        <taxon>Vertebrata</taxon>
        <taxon>Euteleostomi</taxon>
        <taxon>Mammalia</taxon>
        <taxon>Eutheria</taxon>
        <taxon>Laurasiatheria</taxon>
        <taxon>Eulipotyphla</taxon>
        <taxon>Talpidae</taxon>
        <taxon>Galemys</taxon>
    </lineage>
</organism>
<protein>
    <recommendedName>
        <fullName evidence="3">Thioesterase domain-containing protein</fullName>
    </recommendedName>
</protein>
<gene>
    <name evidence="1" type="ORF">J0S82_010494</name>
</gene>
<dbReference type="Proteomes" id="UP000700334">
    <property type="component" value="Unassembled WGS sequence"/>
</dbReference>